<accession>A0A6M1TDE6</accession>
<dbReference type="PANTHER" id="PTHR34183">
    <property type="entry name" value="ENDOLYTIC PEPTIDOGLYCAN TRANSGLYCOSYLASE RLPA"/>
    <property type="match status" value="1"/>
</dbReference>
<evidence type="ECO:0000256" key="1">
    <source>
        <dbReference type="ARBA" id="ARBA00023239"/>
    </source>
</evidence>
<dbReference type="RefSeq" id="WP_165268995.1">
    <property type="nucleotide sequence ID" value="NZ_JAALLS010000013.1"/>
</dbReference>
<organism evidence="6 7">
    <name type="scientific">Fodinibius halophilus</name>
    <dbReference type="NCBI Taxonomy" id="1736908"/>
    <lineage>
        <taxon>Bacteria</taxon>
        <taxon>Pseudomonadati</taxon>
        <taxon>Balneolota</taxon>
        <taxon>Balneolia</taxon>
        <taxon>Balneolales</taxon>
        <taxon>Balneolaceae</taxon>
        <taxon>Fodinibius</taxon>
    </lineage>
</organism>
<name>A0A6M1TDE6_9BACT</name>
<dbReference type="GO" id="GO:0000270">
    <property type="term" value="P:peptidoglycan metabolic process"/>
    <property type="evidence" value="ECO:0007669"/>
    <property type="project" value="UniProtKB-UniRule"/>
</dbReference>
<keyword evidence="2 3" id="KW-0961">Cell wall biogenesis/degradation</keyword>
<dbReference type="PANTHER" id="PTHR34183:SF1">
    <property type="entry name" value="ENDOLYTIC PEPTIDOGLYCAN TRANSGLYCOSYLASE RLPA"/>
    <property type="match status" value="1"/>
</dbReference>
<evidence type="ECO:0000313" key="7">
    <source>
        <dbReference type="Proteomes" id="UP000479132"/>
    </source>
</evidence>
<feature type="domain" description="RlpA-like protein double-psi beta-barrel" evidence="5">
    <location>
        <begin position="39"/>
        <end position="126"/>
    </location>
</feature>
<dbReference type="GO" id="GO:0071555">
    <property type="term" value="P:cell wall organization"/>
    <property type="evidence" value="ECO:0007669"/>
    <property type="project" value="UniProtKB-KW"/>
</dbReference>
<dbReference type="Proteomes" id="UP000479132">
    <property type="component" value="Unassembled WGS sequence"/>
</dbReference>
<dbReference type="InterPro" id="IPR036908">
    <property type="entry name" value="RlpA-like_sf"/>
</dbReference>
<dbReference type="GO" id="GO:0008932">
    <property type="term" value="F:lytic endotransglycosylase activity"/>
    <property type="evidence" value="ECO:0007669"/>
    <property type="project" value="UniProtKB-UniRule"/>
</dbReference>
<dbReference type="NCBIfam" id="TIGR00413">
    <property type="entry name" value="rlpA"/>
    <property type="match status" value="1"/>
</dbReference>
<reference evidence="6 7" key="1">
    <citation type="submission" date="2020-02" db="EMBL/GenBank/DDBJ databases">
        <title>Aliifodinibius halophilus 2W32, complete genome.</title>
        <authorList>
            <person name="Li Y."/>
            <person name="Wu S."/>
        </authorList>
    </citation>
    <scope>NUCLEOTIDE SEQUENCE [LARGE SCALE GENOMIC DNA]</scope>
    <source>
        <strain evidence="6 7">2W32</strain>
    </source>
</reference>
<dbReference type="InterPro" id="IPR009009">
    <property type="entry name" value="RlpA-like_DPBB"/>
</dbReference>
<dbReference type="Gene3D" id="2.40.40.10">
    <property type="entry name" value="RlpA-like domain"/>
    <property type="match status" value="1"/>
</dbReference>
<dbReference type="AlphaFoldDB" id="A0A6M1TDE6"/>
<comment type="caution">
    <text evidence="6">The sequence shown here is derived from an EMBL/GenBank/DDBJ whole genome shotgun (WGS) entry which is preliminary data.</text>
</comment>
<proteinExistence type="inferred from homology"/>
<dbReference type="Pfam" id="PF03330">
    <property type="entry name" value="DPBB_1"/>
    <property type="match status" value="1"/>
</dbReference>
<comment type="similarity">
    <text evidence="3 4">Belongs to the RlpA family.</text>
</comment>
<sequence length="143" mass="15968">MISKSLYLPIYFILFLSLVAASRFIPGSDGLPEDCFIGAGTASWYGERFHGKLTASGEKYDTETLTAAHKSLPFNTVVRVVNIEKDKTIEVRINNRGPFTGDRIIDLSRKAARKIDIIEDGLAEVELYLIKEGDKPIEDLECE</sequence>
<evidence type="ECO:0000259" key="5">
    <source>
        <dbReference type="Pfam" id="PF03330"/>
    </source>
</evidence>
<evidence type="ECO:0000256" key="3">
    <source>
        <dbReference type="HAMAP-Rule" id="MF_02071"/>
    </source>
</evidence>
<dbReference type="CDD" id="cd22268">
    <property type="entry name" value="DPBB_RlpA-like"/>
    <property type="match status" value="1"/>
</dbReference>
<evidence type="ECO:0000256" key="2">
    <source>
        <dbReference type="ARBA" id="ARBA00023316"/>
    </source>
</evidence>
<gene>
    <name evidence="3" type="primary">rlpA</name>
    <name evidence="6" type="ORF">G3569_10785</name>
</gene>
<evidence type="ECO:0000313" key="6">
    <source>
        <dbReference type="EMBL" id="NGP88844.1"/>
    </source>
</evidence>
<dbReference type="HAMAP" id="MF_02071">
    <property type="entry name" value="RlpA"/>
    <property type="match status" value="1"/>
</dbReference>
<dbReference type="SUPFAM" id="SSF50685">
    <property type="entry name" value="Barwin-like endoglucanases"/>
    <property type="match status" value="1"/>
</dbReference>
<evidence type="ECO:0000256" key="4">
    <source>
        <dbReference type="RuleBase" id="RU003495"/>
    </source>
</evidence>
<dbReference type="EC" id="4.2.2.-" evidence="3"/>
<keyword evidence="1 3" id="KW-0456">Lyase</keyword>
<dbReference type="EMBL" id="JAALLS010000013">
    <property type="protein sequence ID" value="NGP88844.1"/>
    <property type="molecule type" value="Genomic_DNA"/>
</dbReference>
<dbReference type="InterPro" id="IPR034718">
    <property type="entry name" value="RlpA"/>
</dbReference>
<dbReference type="InterPro" id="IPR012997">
    <property type="entry name" value="RplA"/>
</dbReference>
<protein>
    <recommendedName>
        <fullName evidence="3">Probable endolytic peptidoglycan transglycosylase RlpA</fullName>
        <ecNumber evidence="3">4.2.2.-</ecNumber>
    </recommendedName>
</protein>
<keyword evidence="7" id="KW-1185">Reference proteome</keyword>
<comment type="function">
    <text evidence="3">Lytic transglycosylase with a strong preference for naked glycan strands that lack stem peptides.</text>
</comment>